<reference evidence="8 9" key="1">
    <citation type="submission" date="2016-08" db="EMBL/GenBank/DDBJ databases">
        <authorList>
            <person name="Seilhamer J.J."/>
        </authorList>
    </citation>
    <scope>NUCLEOTIDE SEQUENCE [LARGE SCALE GENOMIC DNA]</scope>
    <source>
        <strain evidence="8 9">PH27A</strain>
    </source>
</reference>
<dbReference type="PRINTS" id="PR00176">
    <property type="entry name" value="NANEUSMPORT"/>
</dbReference>
<dbReference type="InterPro" id="IPR047218">
    <property type="entry name" value="YocR/YhdH-like"/>
</dbReference>
<evidence type="ECO:0000256" key="4">
    <source>
        <dbReference type="ARBA" id="ARBA00022989"/>
    </source>
</evidence>
<comment type="caution">
    <text evidence="8">The sequence shown here is derived from an EMBL/GenBank/DDBJ whole genome shotgun (WGS) entry which is preliminary data.</text>
</comment>
<dbReference type="NCBIfam" id="NF037979">
    <property type="entry name" value="Na_transp"/>
    <property type="match status" value="1"/>
</dbReference>
<keyword evidence="4 7" id="KW-1133">Transmembrane helix</keyword>
<evidence type="ECO:0000256" key="1">
    <source>
        <dbReference type="ARBA" id="ARBA00004141"/>
    </source>
</evidence>
<dbReference type="RefSeq" id="WP_068999930.1">
    <property type="nucleotide sequence ID" value="NZ_MDTQ01000001.1"/>
</dbReference>
<feature type="transmembrane region" description="Helical" evidence="7">
    <location>
        <begin position="351"/>
        <end position="372"/>
    </location>
</feature>
<dbReference type="OrthoDB" id="9762833at2"/>
<dbReference type="PANTHER" id="PTHR42948:SF1">
    <property type="entry name" value="TRANSPORTER"/>
    <property type="match status" value="1"/>
</dbReference>
<dbReference type="EMBL" id="MDTQ01000001">
    <property type="protein sequence ID" value="ODC04935.1"/>
    <property type="molecule type" value="Genomic_DNA"/>
</dbReference>
<dbReference type="CDD" id="cd10336">
    <property type="entry name" value="SLC6sbd_Tyt1-Like"/>
    <property type="match status" value="1"/>
</dbReference>
<evidence type="ECO:0000256" key="5">
    <source>
        <dbReference type="ARBA" id="ARBA00023136"/>
    </source>
</evidence>
<feature type="transmembrane region" description="Helical" evidence="7">
    <location>
        <begin position="152"/>
        <end position="171"/>
    </location>
</feature>
<keyword evidence="5 7" id="KW-0472">Membrane</keyword>
<dbReference type="SUPFAM" id="SSF161070">
    <property type="entry name" value="SNF-like"/>
    <property type="match status" value="1"/>
</dbReference>
<dbReference type="PANTHER" id="PTHR42948">
    <property type="entry name" value="TRANSPORTER"/>
    <property type="match status" value="1"/>
</dbReference>
<keyword evidence="3 6" id="KW-0812">Transmembrane</keyword>
<name>A0A1E2VE45_9GAMM</name>
<comment type="similarity">
    <text evidence="6">Belongs to the sodium:neurotransmitter symporter (SNF) (TC 2.A.22) family.</text>
</comment>
<evidence type="ECO:0000256" key="2">
    <source>
        <dbReference type="ARBA" id="ARBA00022448"/>
    </source>
</evidence>
<evidence type="ECO:0000313" key="9">
    <source>
        <dbReference type="Proteomes" id="UP000094291"/>
    </source>
</evidence>
<feature type="transmembrane region" description="Helical" evidence="7">
    <location>
        <begin position="12"/>
        <end position="32"/>
    </location>
</feature>
<dbReference type="GO" id="GO:0016020">
    <property type="term" value="C:membrane"/>
    <property type="evidence" value="ECO:0007669"/>
    <property type="project" value="UniProtKB-SubCell"/>
</dbReference>
<gene>
    <name evidence="8" type="ORF">BFW38_16740</name>
</gene>
<feature type="transmembrane region" description="Helical" evidence="7">
    <location>
        <begin position="431"/>
        <end position="450"/>
    </location>
</feature>
<dbReference type="Proteomes" id="UP000094291">
    <property type="component" value="Unassembled WGS sequence"/>
</dbReference>
<dbReference type="PROSITE" id="PS50267">
    <property type="entry name" value="NA_NEUROTRAN_SYMP_3"/>
    <property type="match status" value="1"/>
</dbReference>
<feature type="transmembrane region" description="Helical" evidence="7">
    <location>
        <begin position="310"/>
        <end position="331"/>
    </location>
</feature>
<evidence type="ECO:0000256" key="6">
    <source>
        <dbReference type="RuleBase" id="RU003732"/>
    </source>
</evidence>
<organism evidence="8 9">
    <name type="scientific">Terasakiispira papahanaumokuakeensis</name>
    <dbReference type="NCBI Taxonomy" id="197479"/>
    <lineage>
        <taxon>Bacteria</taxon>
        <taxon>Pseudomonadati</taxon>
        <taxon>Pseudomonadota</taxon>
        <taxon>Gammaproteobacteria</taxon>
        <taxon>Oceanospirillales</taxon>
        <taxon>Terasakiispira</taxon>
    </lineage>
</organism>
<protein>
    <recommendedName>
        <fullName evidence="6">Transporter</fullName>
    </recommendedName>
</protein>
<accession>A0A1E2VE45</accession>
<dbReference type="AlphaFoldDB" id="A0A1E2VE45"/>
<keyword evidence="9" id="KW-1185">Reference proteome</keyword>
<proteinExistence type="inferred from homology"/>
<evidence type="ECO:0000313" key="8">
    <source>
        <dbReference type="EMBL" id="ODC04935.1"/>
    </source>
</evidence>
<feature type="transmembrane region" description="Helical" evidence="7">
    <location>
        <begin position="393"/>
        <end position="411"/>
    </location>
</feature>
<feature type="transmembrane region" description="Helical" evidence="7">
    <location>
        <begin position="183"/>
        <end position="204"/>
    </location>
</feature>
<keyword evidence="6" id="KW-0769">Symport</keyword>
<dbReference type="PROSITE" id="PS00610">
    <property type="entry name" value="NA_NEUROTRAN_SYMP_1"/>
    <property type="match status" value="1"/>
</dbReference>
<dbReference type="InterPro" id="IPR037272">
    <property type="entry name" value="SNS_sf"/>
</dbReference>
<dbReference type="GO" id="GO:0015293">
    <property type="term" value="F:symporter activity"/>
    <property type="evidence" value="ECO:0007669"/>
    <property type="project" value="UniProtKB-KW"/>
</dbReference>
<dbReference type="Pfam" id="PF00209">
    <property type="entry name" value="SNF"/>
    <property type="match status" value="2"/>
</dbReference>
<feature type="transmembrane region" description="Helical" evidence="7">
    <location>
        <begin position="44"/>
        <end position="64"/>
    </location>
</feature>
<feature type="transmembrane region" description="Helical" evidence="7">
    <location>
        <begin position="92"/>
        <end position="114"/>
    </location>
</feature>
<feature type="transmembrane region" description="Helical" evidence="7">
    <location>
        <begin position="261"/>
        <end position="281"/>
    </location>
</feature>
<sequence length="451" mass="47510">MTLKASSHGQWSSKMGFILAAVGSAVGLGNIWKFPYMVGDSGGAAFVLVYLLCVFLIGMPILVAEWMIGRRGQHNPINSVVKVAEQNNRAKVWGLIGVAGTLGAWLILSFYSVIGGWALSYIGFSGAGDFSGISPEGAGELFSNFLGSPGTLLGWHTAFMALVVVIVAMGVSNGLERAAKLLMPALVLLLLVLVVYGITTPGFADAMAFMFQPDLTKLTGQTVLAALGHAFFTLSLGMGIMLAYGSYLGEDVNLLKTARTVVILDTVIALLAGMAIFPVVFTNGLDASAGPGLIFVTLPLAFGQMGAGSILGVLFFILLVFAALTSAMSLLEPVVELLEERTPMNRIGATLVAGIATWLLGIASVLSLNLWSELHLLPGMTVFDSLDYLTSKFMLPLTGLGAIVFLGWAMNQDSVLKELQLSGGQATAWQLASRYIAPIGVVIVFISSLFS</sequence>
<keyword evidence="2 6" id="KW-0813">Transport</keyword>
<evidence type="ECO:0000256" key="3">
    <source>
        <dbReference type="ARBA" id="ARBA00022692"/>
    </source>
</evidence>
<comment type="subcellular location">
    <subcellularLocation>
        <location evidence="1">Membrane</location>
        <topology evidence="1">Multi-pass membrane protein</topology>
    </subcellularLocation>
</comment>
<evidence type="ECO:0000256" key="7">
    <source>
        <dbReference type="SAM" id="Phobius"/>
    </source>
</evidence>
<dbReference type="InterPro" id="IPR000175">
    <property type="entry name" value="Na/ntran_symport"/>
</dbReference>
<feature type="transmembrane region" description="Helical" evidence="7">
    <location>
        <begin position="224"/>
        <end position="249"/>
    </location>
</feature>